<evidence type="ECO:0000259" key="8">
    <source>
        <dbReference type="PROSITE" id="PS50928"/>
    </source>
</evidence>
<feature type="transmembrane region" description="Helical" evidence="7">
    <location>
        <begin position="182"/>
        <end position="202"/>
    </location>
</feature>
<dbReference type="Proteomes" id="UP000520767">
    <property type="component" value="Unassembled WGS sequence"/>
</dbReference>
<dbReference type="PANTHER" id="PTHR30193">
    <property type="entry name" value="ABC TRANSPORTER PERMEASE PROTEIN"/>
    <property type="match status" value="1"/>
</dbReference>
<dbReference type="PROSITE" id="PS50928">
    <property type="entry name" value="ABC_TM1"/>
    <property type="match status" value="1"/>
</dbReference>
<keyword evidence="3" id="KW-1003">Cell membrane</keyword>
<feature type="transmembrane region" description="Helical" evidence="7">
    <location>
        <begin position="245"/>
        <end position="265"/>
    </location>
</feature>
<comment type="subcellular location">
    <subcellularLocation>
        <location evidence="1 7">Cell membrane</location>
        <topology evidence="1 7">Multi-pass membrane protein</topology>
    </subcellularLocation>
</comment>
<keyword evidence="4 7" id="KW-0812">Transmembrane</keyword>
<feature type="transmembrane region" description="Helical" evidence="7">
    <location>
        <begin position="21"/>
        <end position="46"/>
    </location>
</feature>
<evidence type="ECO:0000256" key="7">
    <source>
        <dbReference type="RuleBase" id="RU363032"/>
    </source>
</evidence>
<protein>
    <submittedName>
        <fullName evidence="9">N-acetylglucosamine transport system permease protein</fullName>
    </submittedName>
</protein>
<dbReference type="AlphaFoldDB" id="A0A7W7Q766"/>
<keyword evidence="6 7" id="KW-0472">Membrane</keyword>
<dbReference type="SUPFAM" id="SSF161098">
    <property type="entry name" value="MetI-like"/>
    <property type="match status" value="1"/>
</dbReference>
<accession>A0A7W7Q766</accession>
<evidence type="ECO:0000256" key="2">
    <source>
        <dbReference type="ARBA" id="ARBA00022448"/>
    </source>
</evidence>
<evidence type="ECO:0000256" key="1">
    <source>
        <dbReference type="ARBA" id="ARBA00004651"/>
    </source>
</evidence>
<evidence type="ECO:0000313" key="9">
    <source>
        <dbReference type="EMBL" id="MBB4908342.1"/>
    </source>
</evidence>
<evidence type="ECO:0000256" key="3">
    <source>
        <dbReference type="ARBA" id="ARBA00022475"/>
    </source>
</evidence>
<feature type="domain" description="ABC transmembrane type-1" evidence="8">
    <location>
        <begin position="84"/>
        <end position="311"/>
    </location>
</feature>
<dbReference type="Gene3D" id="1.10.3720.10">
    <property type="entry name" value="MetI-like"/>
    <property type="match status" value="1"/>
</dbReference>
<dbReference type="PANTHER" id="PTHR30193:SF41">
    <property type="entry name" value="DIACETYLCHITOBIOSE UPTAKE SYSTEM PERMEASE PROTEIN NGCF"/>
    <property type="match status" value="1"/>
</dbReference>
<dbReference type="Pfam" id="PF00528">
    <property type="entry name" value="BPD_transp_1"/>
    <property type="match status" value="1"/>
</dbReference>
<dbReference type="InterPro" id="IPR000515">
    <property type="entry name" value="MetI-like"/>
</dbReference>
<dbReference type="EMBL" id="JACHJQ010000004">
    <property type="protein sequence ID" value="MBB4908342.1"/>
    <property type="molecule type" value="Genomic_DNA"/>
</dbReference>
<feature type="transmembrane region" description="Helical" evidence="7">
    <location>
        <begin position="290"/>
        <end position="312"/>
    </location>
</feature>
<feature type="transmembrane region" description="Helical" evidence="7">
    <location>
        <begin position="130"/>
        <end position="151"/>
    </location>
</feature>
<gene>
    <name evidence="9" type="ORF">FHR82_004584</name>
</gene>
<dbReference type="CDD" id="cd06261">
    <property type="entry name" value="TM_PBP2"/>
    <property type="match status" value="1"/>
</dbReference>
<sequence>MARKQTVRGRVSKPGPALQHGKYLFIVAFLLLPVGIYGLFVVSPYVQAIFISMTDWTGLTASQKWVGFDNYVKLFADEQFLVALKNNAILLVVVPAVTVLLGLFFASMLNVGRRGKSGVEGVRGSSVYKIVYFFPQVLSVAIVGVLFKYVFAPTEAGGILNGFLRAIGLDSIALPWLGDPNFAFWCVVLVMIWSFVGFYVVLFSAAMQSIPKDIYEAALLDGANRFTTFRHVTLPLVWDTVQVGWVYLAIQAMDAFAFVHIMLGISGGPSRAGDVLGVALYRSAFNDYRFGYASALGVVLLVLTLIVAVLFLRVARRERVELS</sequence>
<reference evidence="9 10" key="1">
    <citation type="submission" date="2020-08" db="EMBL/GenBank/DDBJ databases">
        <title>Genomic Encyclopedia of Type Strains, Phase III (KMG-III): the genomes of soil and plant-associated and newly described type strains.</title>
        <authorList>
            <person name="Whitman W."/>
        </authorList>
    </citation>
    <scope>NUCLEOTIDE SEQUENCE [LARGE SCALE GENOMIC DNA]</scope>
    <source>
        <strain evidence="9 10">CECT 8960</strain>
    </source>
</reference>
<comment type="caution">
    <text evidence="9">The sequence shown here is derived from an EMBL/GenBank/DDBJ whole genome shotgun (WGS) entry which is preliminary data.</text>
</comment>
<keyword evidence="10" id="KW-1185">Reference proteome</keyword>
<evidence type="ECO:0000256" key="6">
    <source>
        <dbReference type="ARBA" id="ARBA00023136"/>
    </source>
</evidence>
<evidence type="ECO:0000256" key="5">
    <source>
        <dbReference type="ARBA" id="ARBA00022989"/>
    </source>
</evidence>
<dbReference type="GO" id="GO:0005886">
    <property type="term" value="C:plasma membrane"/>
    <property type="evidence" value="ECO:0007669"/>
    <property type="project" value="UniProtKB-SubCell"/>
</dbReference>
<dbReference type="RefSeq" id="WP_311771217.1">
    <property type="nucleotide sequence ID" value="NZ_JACHJQ010000004.1"/>
</dbReference>
<organism evidence="9 10">
    <name type="scientific">Actinophytocola algeriensis</name>
    <dbReference type="NCBI Taxonomy" id="1768010"/>
    <lineage>
        <taxon>Bacteria</taxon>
        <taxon>Bacillati</taxon>
        <taxon>Actinomycetota</taxon>
        <taxon>Actinomycetes</taxon>
        <taxon>Pseudonocardiales</taxon>
        <taxon>Pseudonocardiaceae</taxon>
    </lineage>
</organism>
<keyword evidence="5 7" id="KW-1133">Transmembrane helix</keyword>
<proteinExistence type="inferred from homology"/>
<name>A0A7W7Q766_9PSEU</name>
<evidence type="ECO:0000313" key="10">
    <source>
        <dbReference type="Proteomes" id="UP000520767"/>
    </source>
</evidence>
<keyword evidence="2 7" id="KW-0813">Transport</keyword>
<evidence type="ECO:0000256" key="4">
    <source>
        <dbReference type="ARBA" id="ARBA00022692"/>
    </source>
</evidence>
<comment type="similarity">
    <text evidence="7">Belongs to the binding-protein-dependent transport system permease family.</text>
</comment>
<dbReference type="InterPro" id="IPR051393">
    <property type="entry name" value="ABC_transporter_permease"/>
</dbReference>
<feature type="transmembrane region" description="Helical" evidence="7">
    <location>
        <begin position="88"/>
        <end position="109"/>
    </location>
</feature>
<dbReference type="GO" id="GO:0055085">
    <property type="term" value="P:transmembrane transport"/>
    <property type="evidence" value="ECO:0007669"/>
    <property type="project" value="InterPro"/>
</dbReference>
<dbReference type="InterPro" id="IPR035906">
    <property type="entry name" value="MetI-like_sf"/>
</dbReference>